<comment type="caution">
    <text evidence="3">The sequence shown here is derived from an EMBL/GenBank/DDBJ whole genome shotgun (WGS) entry which is preliminary data.</text>
</comment>
<protein>
    <submittedName>
        <fullName evidence="3">DUF928 domain-containing protein</fullName>
    </submittedName>
</protein>
<dbReference type="EMBL" id="JADEXP010000020">
    <property type="protein sequence ID" value="MBE9065839.1"/>
    <property type="molecule type" value="Genomic_DNA"/>
</dbReference>
<evidence type="ECO:0000313" key="4">
    <source>
        <dbReference type="Proteomes" id="UP000615026"/>
    </source>
</evidence>
<name>A0A928X1I1_LEPEC</name>
<reference evidence="3" key="1">
    <citation type="submission" date="2020-10" db="EMBL/GenBank/DDBJ databases">
        <authorList>
            <person name="Castelo-Branco R."/>
            <person name="Eusebio N."/>
            <person name="Adriana R."/>
            <person name="Vieira A."/>
            <person name="Brugerolle De Fraissinette N."/>
            <person name="Rezende De Castro R."/>
            <person name="Schneider M.P."/>
            <person name="Vasconcelos V."/>
            <person name="Leao P.N."/>
        </authorList>
    </citation>
    <scope>NUCLEOTIDE SEQUENCE</scope>
    <source>
        <strain evidence="3">LEGE 11479</strain>
    </source>
</reference>
<dbReference type="RefSeq" id="WP_193991140.1">
    <property type="nucleotide sequence ID" value="NZ_JADEXP010000020.1"/>
</dbReference>
<keyword evidence="2" id="KW-0732">Signal</keyword>
<keyword evidence="4" id="KW-1185">Reference proteome</keyword>
<proteinExistence type="predicted"/>
<gene>
    <name evidence="3" type="ORF">IQ260_04145</name>
</gene>
<dbReference type="Pfam" id="PF06051">
    <property type="entry name" value="DUF928"/>
    <property type="match status" value="1"/>
</dbReference>
<feature type="chain" id="PRO_5037403211" evidence="2">
    <location>
        <begin position="23"/>
        <end position="257"/>
    </location>
</feature>
<organism evidence="3 4">
    <name type="scientific">Leptolyngbya cf. ectocarpi LEGE 11479</name>
    <dbReference type="NCBI Taxonomy" id="1828722"/>
    <lineage>
        <taxon>Bacteria</taxon>
        <taxon>Bacillati</taxon>
        <taxon>Cyanobacteriota</taxon>
        <taxon>Cyanophyceae</taxon>
        <taxon>Leptolyngbyales</taxon>
        <taxon>Leptolyngbyaceae</taxon>
        <taxon>Leptolyngbya group</taxon>
        <taxon>Leptolyngbya</taxon>
    </lineage>
</organism>
<evidence type="ECO:0000313" key="3">
    <source>
        <dbReference type="EMBL" id="MBE9065839.1"/>
    </source>
</evidence>
<dbReference type="InterPro" id="IPR010328">
    <property type="entry name" value="DUF928"/>
</dbReference>
<feature type="signal peptide" evidence="2">
    <location>
        <begin position="1"/>
        <end position="22"/>
    </location>
</feature>
<dbReference type="AlphaFoldDB" id="A0A928X1I1"/>
<evidence type="ECO:0000256" key="2">
    <source>
        <dbReference type="SAM" id="SignalP"/>
    </source>
</evidence>
<sequence length="257" mass="27960">MKCIYVLAALVGGLSLSSPTSAHIVSTELIQPQRISGMPEDLGYPRDGTRRGGGSRGGVCDLPPEVPPLTALMPDPSAWTTPGANNEVVAPATVLSFTNRPTPDLWFYLPYSLVETSRVTFTLKDAAGDTLKRARLDTTQTYPTAPSIIRVSLMELGLPLSPATDYHWYLTVGCEGGPPVVVDGWVRYQPGEDNDSQSDNVRFLVDRLSLLAETRWLQPDHAAAQADWQELLESVGLEDTAEAPLMDCCSFIEQVQN</sequence>
<accession>A0A928X1I1</accession>
<feature type="region of interest" description="Disordered" evidence="1">
    <location>
        <begin position="36"/>
        <end position="61"/>
    </location>
</feature>
<evidence type="ECO:0000256" key="1">
    <source>
        <dbReference type="SAM" id="MobiDB-lite"/>
    </source>
</evidence>
<dbReference type="Proteomes" id="UP000615026">
    <property type="component" value="Unassembled WGS sequence"/>
</dbReference>